<evidence type="ECO:0000313" key="1">
    <source>
        <dbReference type="EMBL" id="MYM73802.1"/>
    </source>
</evidence>
<protein>
    <submittedName>
        <fullName evidence="1">Uncharacterized protein</fullName>
    </submittedName>
</protein>
<evidence type="ECO:0000313" key="4">
    <source>
        <dbReference type="Proteomes" id="UP000469734"/>
    </source>
</evidence>
<organism evidence="1 4">
    <name type="scientific">Duganella margarita</name>
    <dbReference type="NCBI Taxonomy" id="2692170"/>
    <lineage>
        <taxon>Bacteria</taxon>
        <taxon>Pseudomonadati</taxon>
        <taxon>Pseudomonadota</taxon>
        <taxon>Betaproteobacteria</taxon>
        <taxon>Burkholderiales</taxon>
        <taxon>Oxalobacteraceae</taxon>
        <taxon>Telluria group</taxon>
        <taxon>Duganella</taxon>
    </lineage>
</organism>
<dbReference type="AlphaFoldDB" id="A0A7X4H3S6"/>
<dbReference type="EMBL" id="WWCR01000017">
    <property type="protein sequence ID" value="MYM73802.1"/>
    <property type="molecule type" value="Genomic_DNA"/>
</dbReference>
<proteinExistence type="predicted"/>
<keyword evidence="3" id="KW-1185">Reference proteome</keyword>
<evidence type="ECO:0000313" key="3">
    <source>
        <dbReference type="Proteomes" id="UP000466332"/>
    </source>
</evidence>
<sequence>MPTKTIDGYEIEFTAEPLPGTDHWGAYVAILAPSANPMHMDEVYPKQRVMADLPCTCEADAQAHAEQAAETILEQLRAPQKSAAD</sequence>
<accession>A0A7X4H3S6</accession>
<reference evidence="3 4" key="1">
    <citation type="submission" date="2019-12" db="EMBL/GenBank/DDBJ databases">
        <title>Novel species isolated from a subtropical stream in China.</title>
        <authorList>
            <person name="Lu H."/>
        </authorList>
    </citation>
    <scope>NUCLEOTIDE SEQUENCE [LARGE SCALE GENOMIC DNA]</scope>
    <source>
        <strain evidence="2 3">FT109W</strain>
        <strain evidence="1 4">FT134W</strain>
    </source>
</reference>
<dbReference type="Proteomes" id="UP000469734">
    <property type="component" value="Unassembled WGS sequence"/>
</dbReference>
<name>A0A7X4H3S6_9BURK</name>
<dbReference type="EMBL" id="WWCS01000013">
    <property type="protein sequence ID" value="MYN41515.1"/>
    <property type="molecule type" value="Genomic_DNA"/>
</dbReference>
<dbReference type="Proteomes" id="UP000466332">
    <property type="component" value="Unassembled WGS sequence"/>
</dbReference>
<comment type="caution">
    <text evidence="1">The sequence shown here is derived from an EMBL/GenBank/DDBJ whole genome shotgun (WGS) entry which is preliminary data.</text>
</comment>
<dbReference type="RefSeq" id="WP_161046485.1">
    <property type="nucleotide sequence ID" value="NZ_WWCR01000017.1"/>
</dbReference>
<evidence type="ECO:0000313" key="2">
    <source>
        <dbReference type="EMBL" id="MYN41515.1"/>
    </source>
</evidence>
<gene>
    <name evidence="2" type="ORF">GTP55_19305</name>
    <name evidence="1" type="ORF">GTP56_16540</name>
</gene>